<name>A0A1H4VK99_9PSED</name>
<sequence length="449" mass="48744">MLRLTTALPLLLSTALLASAVQAAPSVYPTGVTRYDPARAYNQYVIFSGADKQTHLIDMNGNEVKNWPQAGFPSAIIDPQLVNGERGRVLLQLKDKEPGPLGSAGNGLGNQSVGELDWNGKVLWQWGDQAPGGAAQQHHDQRRLSNGNTLVLANKVHKVAGFKVPQVIDDAIYEVSPEGQVKWQWLASEHLREFGFTPAQLKLVYGTDNPDYLHINNLSVVGPNRWFDAGDQRFAPDNLLIDSRNANFIAILDKHSGKVVWRLGPNLAPINPKTAGKVPRPVDQFVGQHDAHIIPAGLPGAGHLLVFDNQGTAGYPSVPLGLIAGSRVLEIDPIKNEIVWQYSAASSRQPGWAFYSSFISSARRLPNGNTLIDEGMNGRFFQVTAGGEIVWEYVSPYLGKAPGSEAISNWVYRALPVNYDWVPEGTPRSQTAVSVPESGLKQASASTGI</sequence>
<keyword evidence="3" id="KW-0808">Transferase</keyword>
<dbReference type="InterPro" id="IPR010262">
    <property type="entry name" value="Arylsulfotransferase_bact"/>
</dbReference>
<dbReference type="PANTHER" id="PTHR35340">
    <property type="entry name" value="PQQ ENZYME REPEAT PROTEIN-RELATED"/>
    <property type="match status" value="1"/>
</dbReference>
<evidence type="ECO:0000256" key="2">
    <source>
        <dbReference type="SAM" id="SignalP"/>
    </source>
</evidence>
<evidence type="ECO:0000313" key="3">
    <source>
        <dbReference type="EMBL" id="SEC81018.1"/>
    </source>
</evidence>
<dbReference type="Proteomes" id="UP000198982">
    <property type="component" value="Unassembled WGS sequence"/>
</dbReference>
<protein>
    <submittedName>
        <fullName evidence="3">Arylsulfotransferase (ASST)</fullName>
    </submittedName>
</protein>
<organism evidence="3 4">
    <name type="scientific">Pseudomonas saponiphila</name>
    <dbReference type="NCBI Taxonomy" id="556534"/>
    <lineage>
        <taxon>Bacteria</taxon>
        <taxon>Pseudomonadati</taxon>
        <taxon>Pseudomonadota</taxon>
        <taxon>Gammaproteobacteria</taxon>
        <taxon>Pseudomonadales</taxon>
        <taxon>Pseudomonadaceae</taxon>
        <taxon>Pseudomonas</taxon>
    </lineage>
</organism>
<keyword evidence="4" id="KW-1185">Reference proteome</keyword>
<dbReference type="InterPro" id="IPR011047">
    <property type="entry name" value="Quinoprotein_ADH-like_sf"/>
</dbReference>
<keyword evidence="2" id="KW-0732">Signal</keyword>
<reference evidence="4" key="1">
    <citation type="submission" date="2016-10" db="EMBL/GenBank/DDBJ databases">
        <authorList>
            <person name="Varghese N."/>
            <person name="Submissions S."/>
        </authorList>
    </citation>
    <scope>NUCLEOTIDE SEQUENCE [LARGE SCALE GENOMIC DNA]</scope>
    <source>
        <strain evidence="4">DSM 9751</strain>
    </source>
</reference>
<feature type="chain" id="PRO_5011685265" evidence="2">
    <location>
        <begin position="24"/>
        <end position="449"/>
    </location>
</feature>
<feature type="region of interest" description="Disordered" evidence="1">
    <location>
        <begin position="428"/>
        <end position="449"/>
    </location>
</feature>
<gene>
    <name evidence="3" type="ORF">SAMN05216178_4961</name>
</gene>
<dbReference type="RefSeq" id="WP_092318521.1">
    <property type="nucleotide sequence ID" value="NZ_FNTJ01000002.1"/>
</dbReference>
<dbReference type="SUPFAM" id="SSF50998">
    <property type="entry name" value="Quinoprotein alcohol dehydrogenase-like"/>
    <property type="match status" value="1"/>
</dbReference>
<dbReference type="InterPro" id="IPR053143">
    <property type="entry name" value="Arylsulfate_ST"/>
</dbReference>
<evidence type="ECO:0000256" key="1">
    <source>
        <dbReference type="SAM" id="MobiDB-lite"/>
    </source>
</evidence>
<evidence type="ECO:0000313" key="4">
    <source>
        <dbReference type="Proteomes" id="UP000198982"/>
    </source>
</evidence>
<accession>A0A1H4VK99</accession>
<dbReference type="GO" id="GO:0004062">
    <property type="term" value="F:aryl sulfotransferase activity"/>
    <property type="evidence" value="ECO:0007669"/>
    <property type="project" value="InterPro"/>
</dbReference>
<feature type="signal peptide" evidence="2">
    <location>
        <begin position="1"/>
        <end position="23"/>
    </location>
</feature>
<dbReference type="PANTHER" id="PTHR35340:SF5">
    <property type="entry name" value="ASST-DOMAIN-CONTAINING PROTEIN"/>
    <property type="match status" value="1"/>
</dbReference>
<dbReference type="EMBL" id="FNTJ01000002">
    <property type="protein sequence ID" value="SEC81018.1"/>
    <property type="molecule type" value="Genomic_DNA"/>
</dbReference>
<dbReference type="Pfam" id="PF05935">
    <property type="entry name" value="Arylsulfotrans"/>
    <property type="match status" value="1"/>
</dbReference>
<proteinExistence type="predicted"/>
<dbReference type="AlphaFoldDB" id="A0A1H4VK99"/>